<proteinExistence type="predicted"/>
<dbReference type="Proteomes" id="UP001362999">
    <property type="component" value="Unassembled WGS sequence"/>
</dbReference>
<evidence type="ECO:0000313" key="2">
    <source>
        <dbReference type="Proteomes" id="UP001362999"/>
    </source>
</evidence>
<comment type="caution">
    <text evidence="1">The sequence shown here is derived from an EMBL/GenBank/DDBJ whole genome shotgun (WGS) entry which is preliminary data.</text>
</comment>
<dbReference type="AlphaFoldDB" id="A0AAW0DAJ0"/>
<reference evidence="1 2" key="1">
    <citation type="journal article" date="2024" name="J Genomics">
        <title>Draft genome sequencing and assembly of Favolaschia claudopus CIRM-BRFM 2984 isolated from oak limbs.</title>
        <authorList>
            <person name="Navarro D."/>
            <person name="Drula E."/>
            <person name="Chaduli D."/>
            <person name="Cazenave R."/>
            <person name="Ahrendt S."/>
            <person name="Wang J."/>
            <person name="Lipzen A."/>
            <person name="Daum C."/>
            <person name="Barry K."/>
            <person name="Grigoriev I.V."/>
            <person name="Favel A."/>
            <person name="Rosso M.N."/>
            <person name="Martin F."/>
        </authorList>
    </citation>
    <scope>NUCLEOTIDE SEQUENCE [LARGE SCALE GENOMIC DNA]</scope>
    <source>
        <strain evidence="1 2">CIRM-BRFM 2984</strain>
    </source>
</reference>
<evidence type="ECO:0000313" key="1">
    <source>
        <dbReference type="EMBL" id="KAK7048513.1"/>
    </source>
</evidence>
<protein>
    <submittedName>
        <fullName evidence="1">Uncharacterized protein</fullName>
    </submittedName>
</protein>
<organism evidence="1 2">
    <name type="scientific">Favolaschia claudopus</name>
    <dbReference type="NCBI Taxonomy" id="2862362"/>
    <lineage>
        <taxon>Eukaryota</taxon>
        <taxon>Fungi</taxon>
        <taxon>Dikarya</taxon>
        <taxon>Basidiomycota</taxon>
        <taxon>Agaricomycotina</taxon>
        <taxon>Agaricomycetes</taxon>
        <taxon>Agaricomycetidae</taxon>
        <taxon>Agaricales</taxon>
        <taxon>Marasmiineae</taxon>
        <taxon>Mycenaceae</taxon>
        <taxon>Favolaschia</taxon>
    </lineage>
</organism>
<accession>A0AAW0DAJ0</accession>
<dbReference type="EMBL" id="JAWWNJ010000009">
    <property type="protein sequence ID" value="KAK7048513.1"/>
    <property type="molecule type" value="Genomic_DNA"/>
</dbReference>
<gene>
    <name evidence="1" type="ORF">R3P38DRAFT_2764471</name>
</gene>
<keyword evidence="2" id="KW-1185">Reference proteome</keyword>
<sequence>MSSSEEYSTTWMHTFIFSSVELRWFCWMLLNPKLIRAKTDPEPAGDALTWPATRRVAAFRMVIKDMGLEELRYSGRLSSSKQRGTLDTVLTVYEPEANLKLVVGISFVLPSHKPTRNAESAVSGPSLGSQTVFVVKGYLLYSINGKIYLQGQSSDTVCPTNTNIKVQKRLRFGRETGKSRGRVLEQEDVGLYSSLLGDISNTTMNIVNCTELESEVLIKEGFSLLRRRA</sequence>
<name>A0AAW0DAJ0_9AGAR</name>